<reference evidence="4" key="1">
    <citation type="submission" date="2017-02" db="UniProtKB">
        <authorList>
            <consortium name="WormBaseParasite"/>
        </authorList>
    </citation>
    <scope>IDENTIFICATION</scope>
</reference>
<dbReference type="InterPro" id="IPR036860">
    <property type="entry name" value="SH2_dom_sf"/>
</dbReference>
<proteinExistence type="predicted"/>
<accession>A0A0R3U077</accession>
<dbReference type="PANTHER" id="PTHR10155:SF0">
    <property type="entry name" value="SUPPRESSOR OF CYTOKINE SIGNALING AT 36E, ISOFORM D"/>
    <property type="match status" value="1"/>
</dbReference>
<name>A0A0R3U077_RODNA</name>
<dbReference type="Pfam" id="PF00017">
    <property type="entry name" value="SH2"/>
    <property type="match status" value="1"/>
</dbReference>
<dbReference type="GO" id="GO:0046854">
    <property type="term" value="P:phosphatidylinositol phosphate biosynthetic process"/>
    <property type="evidence" value="ECO:0007669"/>
    <property type="project" value="TreeGrafter"/>
</dbReference>
<dbReference type="InterPro" id="IPR000980">
    <property type="entry name" value="SH2"/>
</dbReference>
<feature type="domain" description="SH2" evidence="3">
    <location>
        <begin position="53"/>
        <end position="151"/>
    </location>
</feature>
<dbReference type="WBParaSite" id="HNAJ_0001352601-mRNA-1">
    <property type="protein sequence ID" value="HNAJ_0001352601-mRNA-1"/>
    <property type="gene ID" value="HNAJ_0001352601"/>
</dbReference>
<evidence type="ECO:0000259" key="3">
    <source>
        <dbReference type="PROSITE" id="PS50001"/>
    </source>
</evidence>
<sequence length="259" mass="29216">LAKAGGGQIRPPTTVGTKDNLAMVPVSGPEFPWGPPTERSMERNRRDLAAQDWYWGDVSRAEVSEIMRGQSDGAFLVRDSTQSGNVNAFTLTEKRNFSTILFRIFHRGDSFDISDPPSPGFPLISDLIAYYQKKARFASLDAPYPRLIYPVKRNSPDLLSSLLISSPEQIIKILLTTLRSASVELNRRNILRSDFENQMEQPSSQYFFAGRFESSIERLDARNGRDFLSSPGAWPSSGLARKDQLHLLSQQIKPRYFQV</sequence>
<evidence type="ECO:0000256" key="2">
    <source>
        <dbReference type="PROSITE-ProRule" id="PRU00191"/>
    </source>
</evidence>
<dbReference type="PROSITE" id="PS50001">
    <property type="entry name" value="SH2"/>
    <property type="match status" value="1"/>
</dbReference>
<protein>
    <submittedName>
        <fullName evidence="4">SH2 domain-containing protein</fullName>
    </submittedName>
</protein>
<dbReference type="SMART" id="SM00252">
    <property type="entry name" value="SH2"/>
    <property type="match status" value="1"/>
</dbReference>
<evidence type="ECO:0000256" key="1">
    <source>
        <dbReference type="ARBA" id="ARBA00022999"/>
    </source>
</evidence>
<dbReference type="PANTHER" id="PTHR10155">
    <property type="entry name" value="PHOSPHATIDYLINOSITOL 3-KINASE REGULATORY SUBUNIT"/>
    <property type="match status" value="1"/>
</dbReference>
<keyword evidence="1 2" id="KW-0727">SH2 domain</keyword>
<dbReference type="STRING" id="102285.A0A0R3U077"/>
<dbReference type="Gene3D" id="3.30.505.10">
    <property type="entry name" value="SH2 domain"/>
    <property type="match status" value="1"/>
</dbReference>
<dbReference type="PRINTS" id="PR00401">
    <property type="entry name" value="SH2DOMAIN"/>
</dbReference>
<organism evidence="4">
    <name type="scientific">Rodentolepis nana</name>
    <name type="common">Dwarf tapeworm</name>
    <name type="synonym">Hymenolepis nana</name>
    <dbReference type="NCBI Taxonomy" id="102285"/>
    <lineage>
        <taxon>Eukaryota</taxon>
        <taxon>Metazoa</taxon>
        <taxon>Spiralia</taxon>
        <taxon>Lophotrochozoa</taxon>
        <taxon>Platyhelminthes</taxon>
        <taxon>Cestoda</taxon>
        <taxon>Eucestoda</taxon>
        <taxon>Cyclophyllidea</taxon>
        <taxon>Hymenolepididae</taxon>
        <taxon>Rodentolepis</taxon>
    </lineage>
</organism>
<dbReference type="AlphaFoldDB" id="A0A0R3U077"/>
<evidence type="ECO:0000313" key="4">
    <source>
        <dbReference type="WBParaSite" id="HNAJ_0001352601-mRNA-1"/>
    </source>
</evidence>
<dbReference type="GO" id="GO:0005942">
    <property type="term" value="C:phosphatidylinositol 3-kinase complex"/>
    <property type="evidence" value="ECO:0007669"/>
    <property type="project" value="TreeGrafter"/>
</dbReference>
<dbReference type="SUPFAM" id="SSF55550">
    <property type="entry name" value="SH2 domain"/>
    <property type="match status" value="1"/>
</dbReference>
<dbReference type="GO" id="GO:0046935">
    <property type="term" value="F:1-phosphatidylinositol-3-kinase regulator activity"/>
    <property type="evidence" value="ECO:0007669"/>
    <property type="project" value="TreeGrafter"/>
</dbReference>